<dbReference type="Proteomes" id="UP000035553">
    <property type="component" value="Unassembled WGS sequence"/>
</dbReference>
<dbReference type="Pfam" id="PF00072">
    <property type="entry name" value="Response_reg"/>
    <property type="match status" value="1"/>
</dbReference>
<dbReference type="SUPFAM" id="SSF46894">
    <property type="entry name" value="C-terminal effector domain of the bipartite response regulators"/>
    <property type="match status" value="1"/>
</dbReference>
<dbReference type="InterPro" id="IPR016032">
    <property type="entry name" value="Sig_transdc_resp-reg_C-effctor"/>
</dbReference>
<dbReference type="AlphaFoldDB" id="A0A0U1QQS3"/>
<dbReference type="InterPro" id="IPR001789">
    <property type="entry name" value="Sig_transdc_resp-reg_receiver"/>
</dbReference>
<evidence type="ECO:0000256" key="4">
    <source>
        <dbReference type="ARBA" id="ARBA00023125"/>
    </source>
</evidence>
<dbReference type="RefSeq" id="WP_047034844.1">
    <property type="nucleotide sequence ID" value="NZ_AFVQ02000051.1"/>
</dbReference>
<dbReference type="CDD" id="cd00383">
    <property type="entry name" value="trans_reg_C"/>
    <property type="match status" value="1"/>
</dbReference>
<organism evidence="10 11">
    <name type="scientific">Sporolactobacillus inulinus CASD</name>
    <dbReference type="NCBI Taxonomy" id="1069536"/>
    <lineage>
        <taxon>Bacteria</taxon>
        <taxon>Bacillati</taxon>
        <taxon>Bacillota</taxon>
        <taxon>Bacilli</taxon>
        <taxon>Bacillales</taxon>
        <taxon>Sporolactobacillaceae</taxon>
        <taxon>Sporolactobacillus</taxon>
    </lineage>
</organism>
<dbReference type="InterPro" id="IPR039420">
    <property type="entry name" value="WalR-like"/>
</dbReference>
<feature type="DNA-binding region" description="OmpR/PhoB-type" evidence="7">
    <location>
        <begin position="124"/>
        <end position="222"/>
    </location>
</feature>
<evidence type="ECO:0000256" key="6">
    <source>
        <dbReference type="PROSITE-ProRule" id="PRU00169"/>
    </source>
</evidence>
<dbReference type="STRING" id="1069536.SINU_04175"/>
<dbReference type="PANTHER" id="PTHR48111:SF22">
    <property type="entry name" value="REGULATOR OF RPOS"/>
    <property type="match status" value="1"/>
</dbReference>
<dbReference type="Gene3D" id="1.10.10.10">
    <property type="entry name" value="Winged helix-like DNA-binding domain superfamily/Winged helix DNA-binding domain"/>
    <property type="match status" value="1"/>
</dbReference>
<evidence type="ECO:0000259" key="9">
    <source>
        <dbReference type="PROSITE" id="PS51755"/>
    </source>
</evidence>
<dbReference type="PROSITE" id="PS51755">
    <property type="entry name" value="OMPR_PHOB"/>
    <property type="match status" value="1"/>
</dbReference>
<dbReference type="InterPro" id="IPR036388">
    <property type="entry name" value="WH-like_DNA-bd_sf"/>
</dbReference>
<dbReference type="InterPro" id="IPR011006">
    <property type="entry name" value="CheY-like_superfamily"/>
</dbReference>
<feature type="modified residue" description="4-aspartylphosphate" evidence="6">
    <location>
        <position position="50"/>
    </location>
</feature>
<dbReference type="EMBL" id="AFVQ02000051">
    <property type="protein sequence ID" value="KLI03165.1"/>
    <property type="molecule type" value="Genomic_DNA"/>
</dbReference>
<dbReference type="Gene3D" id="6.10.250.690">
    <property type="match status" value="1"/>
</dbReference>
<comment type="caution">
    <text evidence="10">The sequence shown here is derived from an EMBL/GenBank/DDBJ whole genome shotgun (WGS) entry which is preliminary data.</text>
</comment>
<keyword evidence="4 7" id="KW-0238">DNA-binding</keyword>
<dbReference type="GO" id="GO:0000156">
    <property type="term" value="F:phosphorelay response regulator activity"/>
    <property type="evidence" value="ECO:0007669"/>
    <property type="project" value="TreeGrafter"/>
</dbReference>
<evidence type="ECO:0000256" key="3">
    <source>
        <dbReference type="ARBA" id="ARBA00023015"/>
    </source>
</evidence>
<dbReference type="Pfam" id="PF00486">
    <property type="entry name" value="Trans_reg_C"/>
    <property type="match status" value="1"/>
</dbReference>
<dbReference type="PANTHER" id="PTHR48111">
    <property type="entry name" value="REGULATOR OF RPOS"/>
    <property type="match status" value="1"/>
</dbReference>
<dbReference type="PROSITE" id="PS50110">
    <property type="entry name" value="RESPONSE_REGULATORY"/>
    <property type="match status" value="1"/>
</dbReference>
<evidence type="ECO:0000259" key="8">
    <source>
        <dbReference type="PROSITE" id="PS50110"/>
    </source>
</evidence>
<dbReference type="SUPFAM" id="SSF52172">
    <property type="entry name" value="CheY-like"/>
    <property type="match status" value="1"/>
</dbReference>
<feature type="domain" description="OmpR/PhoB-type" evidence="9">
    <location>
        <begin position="124"/>
        <end position="222"/>
    </location>
</feature>
<name>A0A0U1QQS3_9BACL</name>
<dbReference type="OrthoDB" id="2373414at2"/>
<feature type="domain" description="Response regulatory" evidence="8">
    <location>
        <begin position="2"/>
        <end position="115"/>
    </location>
</feature>
<dbReference type="Gene3D" id="3.40.50.2300">
    <property type="match status" value="1"/>
</dbReference>
<evidence type="ECO:0000256" key="5">
    <source>
        <dbReference type="ARBA" id="ARBA00023163"/>
    </source>
</evidence>
<dbReference type="GO" id="GO:0000976">
    <property type="term" value="F:transcription cis-regulatory region binding"/>
    <property type="evidence" value="ECO:0007669"/>
    <property type="project" value="TreeGrafter"/>
</dbReference>
<dbReference type="GO" id="GO:0006355">
    <property type="term" value="P:regulation of DNA-templated transcription"/>
    <property type="evidence" value="ECO:0007669"/>
    <property type="project" value="InterPro"/>
</dbReference>
<dbReference type="SMART" id="SM00862">
    <property type="entry name" value="Trans_reg_C"/>
    <property type="match status" value="1"/>
</dbReference>
<keyword evidence="5" id="KW-0804">Transcription</keyword>
<dbReference type="FunFam" id="3.40.50.2300:FF:000002">
    <property type="entry name" value="DNA-binding response regulator PhoP"/>
    <property type="match status" value="1"/>
</dbReference>
<keyword evidence="11" id="KW-1185">Reference proteome</keyword>
<proteinExistence type="predicted"/>
<dbReference type="InterPro" id="IPR001867">
    <property type="entry name" value="OmpR/PhoB-type_DNA-bd"/>
</dbReference>
<dbReference type="GO" id="GO:0032993">
    <property type="term" value="C:protein-DNA complex"/>
    <property type="evidence" value="ECO:0007669"/>
    <property type="project" value="TreeGrafter"/>
</dbReference>
<dbReference type="SMART" id="SM00448">
    <property type="entry name" value="REC"/>
    <property type="match status" value="1"/>
</dbReference>
<evidence type="ECO:0000256" key="7">
    <source>
        <dbReference type="PROSITE-ProRule" id="PRU01091"/>
    </source>
</evidence>
<keyword evidence="3" id="KW-0805">Transcription regulation</keyword>
<accession>A0A0U1QQS3</accession>
<keyword evidence="1 6" id="KW-0597">Phosphoprotein</keyword>
<reference evidence="10 11" key="1">
    <citation type="journal article" date="2011" name="J. Bacteriol.">
        <title>Draft genome sequence of Sporolactobacillus inulinus strain CASD, an efficient D-lactic acid-producing bacterium with high-concentration lactate tolerance capability.</title>
        <authorList>
            <person name="Yu B."/>
            <person name="Su F."/>
            <person name="Wang L."/>
            <person name="Xu K."/>
            <person name="Zhao B."/>
            <person name="Xu P."/>
        </authorList>
    </citation>
    <scope>NUCLEOTIDE SEQUENCE [LARGE SCALE GENOMIC DNA]</scope>
    <source>
        <strain evidence="10 11">CASD</strain>
    </source>
</reference>
<keyword evidence="2" id="KW-0902">Two-component regulatory system</keyword>
<gene>
    <name evidence="10" type="ORF">SINU_04175</name>
</gene>
<sequence>MRLLAVEDNTYLRQEIVRLLQEDYTVDSAEDGDEALYQAEQNIYDAIILDVMLPGLDGFEVTKQIRKKGVETPIIFLTARDAVDDRVKGLNLGGDDYIVKPFQNQELKARIAAILRRSSPMSLDHILRYKGIAIDNKRKQIKVDGDLLSFTTKQYDLLEYLVQNEDQILTREQIFDRIWGFDSDTTVGIVEVYIHQLRKKLKKYAYDADIHTVRGIGYMLTDK</sequence>
<dbReference type="GO" id="GO:0005829">
    <property type="term" value="C:cytosol"/>
    <property type="evidence" value="ECO:0007669"/>
    <property type="project" value="TreeGrafter"/>
</dbReference>
<evidence type="ECO:0000313" key="11">
    <source>
        <dbReference type="Proteomes" id="UP000035553"/>
    </source>
</evidence>
<evidence type="ECO:0000256" key="2">
    <source>
        <dbReference type="ARBA" id="ARBA00023012"/>
    </source>
</evidence>
<evidence type="ECO:0000313" key="10">
    <source>
        <dbReference type="EMBL" id="KLI03165.1"/>
    </source>
</evidence>
<evidence type="ECO:0000256" key="1">
    <source>
        <dbReference type="ARBA" id="ARBA00022553"/>
    </source>
</evidence>
<protein>
    <submittedName>
        <fullName evidence="10">Response regulator</fullName>
    </submittedName>
</protein>